<name>A0A447TG74_CHRVL</name>
<evidence type="ECO:0000313" key="2">
    <source>
        <dbReference type="Proteomes" id="UP000275777"/>
    </source>
</evidence>
<proteinExistence type="predicted"/>
<accession>A0A447TG74</accession>
<dbReference type="CDD" id="cd05403">
    <property type="entry name" value="NT_KNTase_like"/>
    <property type="match status" value="1"/>
</dbReference>
<dbReference type="SUPFAM" id="SSF81301">
    <property type="entry name" value="Nucleotidyltransferase"/>
    <property type="match status" value="1"/>
</dbReference>
<gene>
    <name evidence="1" type="ORF">NCTC9695_04297</name>
</gene>
<evidence type="ECO:0000313" key="1">
    <source>
        <dbReference type="EMBL" id="VEB43837.1"/>
    </source>
</evidence>
<dbReference type="AlphaFoldDB" id="A0A447TG74"/>
<protein>
    <recommendedName>
        <fullName evidence="3">Nucleotidyltransferase domain</fullName>
    </recommendedName>
</protein>
<reference evidence="1 2" key="1">
    <citation type="submission" date="2018-12" db="EMBL/GenBank/DDBJ databases">
        <authorList>
            <consortium name="Pathogen Informatics"/>
        </authorList>
    </citation>
    <scope>NUCLEOTIDE SEQUENCE [LARGE SCALE GENOMIC DNA]</scope>
    <source>
        <strain evidence="1 2">NCTC9695</strain>
    </source>
</reference>
<dbReference type="EMBL" id="LR134182">
    <property type="protein sequence ID" value="VEB43837.1"/>
    <property type="molecule type" value="Genomic_DNA"/>
</dbReference>
<evidence type="ECO:0008006" key="3">
    <source>
        <dbReference type="Google" id="ProtNLM"/>
    </source>
</evidence>
<dbReference type="Proteomes" id="UP000275777">
    <property type="component" value="Chromosome"/>
</dbReference>
<dbReference type="InterPro" id="IPR043519">
    <property type="entry name" value="NT_sf"/>
</dbReference>
<organism evidence="1 2">
    <name type="scientific">Chromobacterium violaceum</name>
    <dbReference type="NCBI Taxonomy" id="536"/>
    <lineage>
        <taxon>Bacteria</taxon>
        <taxon>Pseudomonadati</taxon>
        <taxon>Pseudomonadota</taxon>
        <taxon>Betaproteobacteria</taxon>
        <taxon>Neisseriales</taxon>
        <taxon>Chromobacteriaceae</taxon>
        <taxon>Chromobacterium</taxon>
    </lineage>
</organism>
<dbReference type="Gene3D" id="3.30.460.10">
    <property type="entry name" value="Beta Polymerase, domain 2"/>
    <property type="match status" value="1"/>
</dbReference>
<sequence>MELTDLLPRIVAELERDERLHTVLLYGSRADGSANQGSDYDIAAFGAVPQTTRDTRRIDGQYLDLFLHPDSALDAPTEAHLALRGATILRQRGEAGSRFLARLEALHAAGPQPLSEDEAQARRDWAHKMAARIQRGDAEGDYRRVWLLTALLEDYFALRGMWFEGPKKALRWLERHDGASRLAFEQALKPNAGYEAIERLVRMVAGRRAMARWREKPRLAPGRGRPSPGRRRARAVAQFCQAGRRRPGCRSPA</sequence>